<dbReference type="OrthoDB" id="2923771at2759"/>
<sequence>MFVVPVGAVFAFTAICVGFPGAPSGFGATIDIYTILPVLIIMSFCSFFLLLIVLYCRIEVFEPVEGRQLTKSSAKPIRKRLLEYWFPY</sequence>
<evidence type="ECO:0000256" key="1">
    <source>
        <dbReference type="SAM" id="Phobius"/>
    </source>
</evidence>
<dbReference type="EMBL" id="MU157930">
    <property type="protein sequence ID" value="KAF9522920.1"/>
    <property type="molecule type" value="Genomic_DNA"/>
</dbReference>
<keyword evidence="1" id="KW-0472">Membrane</keyword>
<proteinExistence type="predicted"/>
<comment type="caution">
    <text evidence="2">The sequence shown here is derived from an EMBL/GenBank/DDBJ whole genome shotgun (WGS) entry which is preliminary data.</text>
</comment>
<keyword evidence="1" id="KW-0812">Transmembrane</keyword>
<name>A0A9P6JJF1_9AGAR</name>
<gene>
    <name evidence="2" type="ORF">CPB83DRAFT_71407</name>
</gene>
<keyword evidence="1" id="KW-1133">Transmembrane helix</keyword>
<keyword evidence="3" id="KW-1185">Reference proteome</keyword>
<protein>
    <submittedName>
        <fullName evidence="2">Uncharacterized protein</fullName>
    </submittedName>
</protein>
<reference evidence="2" key="1">
    <citation type="submission" date="2020-11" db="EMBL/GenBank/DDBJ databases">
        <authorList>
            <consortium name="DOE Joint Genome Institute"/>
            <person name="Ahrendt S."/>
            <person name="Riley R."/>
            <person name="Andreopoulos W."/>
            <person name="Labutti K."/>
            <person name="Pangilinan J."/>
            <person name="Ruiz-Duenas F.J."/>
            <person name="Barrasa J.M."/>
            <person name="Sanchez-Garcia M."/>
            <person name="Camarero S."/>
            <person name="Miyauchi S."/>
            <person name="Serrano A."/>
            <person name="Linde D."/>
            <person name="Babiker R."/>
            <person name="Drula E."/>
            <person name="Ayuso-Fernandez I."/>
            <person name="Pacheco R."/>
            <person name="Padilla G."/>
            <person name="Ferreira P."/>
            <person name="Barriuso J."/>
            <person name="Kellner H."/>
            <person name="Castanera R."/>
            <person name="Alfaro M."/>
            <person name="Ramirez L."/>
            <person name="Pisabarro A.G."/>
            <person name="Kuo A."/>
            <person name="Tritt A."/>
            <person name="Lipzen A."/>
            <person name="He G."/>
            <person name="Yan M."/>
            <person name="Ng V."/>
            <person name="Cullen D."/>
            <person name="Martin F."/>
            <person name="Rosso M.-N."/>
            <person name="Henrissat B."/>
            <person name="Hibbett D."/>
            <person name="Martinez A.T."/>
            <person name="Grigoriev I.V."/>
        </authorList>
    </citation>
    <scope>NUCLEOTIDE SEQUENCE</scope>
    <source>
        <strain evidence="2">CBS 506.95</strain>
    </source>
</reference>
<organism evidence="2 3">
    <name type="scientific">Crepidotus variabilis</name>
    <dbReference type="NCBI Taxonomy" id="179855"/>
    <lineage>
        <taxon>Eukaryota</taxon>
        <taxon>Fungi</taxon>
        <taxon>Dikarya</taxon>
        <taxon>Basidiomycota</taxon>
        <taxon>Agaricomycotina</taxon>
        <taxon>Agaricomycetes</taxon>
        <taxon>Agaricomycetidae</taxon>
        <taxon>Agaricales</taxon>
        <taxon>Agaricineae</taxon>
        <taxon>Crepidotaceae</taxon>
        <taxon>Crepidotus</taxon>
    </lineage>
</organism>
<feature type="transmembrane region" description="Helical" evidence="1">
    <location>
        <begin position="32"/>
        <end position="56"/>
    </location>
</feature>
<accession>A0A9P6JJF1</accession>
<dbReference type="Proteomes" id="UP000807306">
    <property type="component" value="Unassembled WGS sequence"/>
</dbReference>
<evidence type="ECO:0000313" key="2">
    <source>
        <dbReference type="EMBL" id="KAF9522920.1"/>
    </source>
</evidence>
<dbReference type="AlphaFoldDB" id="A0A9P6JJF1"/>
<evidence type="ECO:0000313" key="3">
    <source>
        <dbReference type="Proteomes" id="UP000807306"/>
    </source>
</evidence>